<reference evidence="4" key="1">
    <citation type="journal article" date="2011" name="Nat. Commun.">
        <title>Effector diversification within compartments of the Leptosphaeria maculans genome affected by Repeat-Induced Point mutations.</title>
        <authorList>
            <person name="Rouxel T."/>
            <person name="Grandaubert J."/>
            <person name="Hane J.K."/>
            <person name="Hoede C."/>
            <person name="van de Wouw A.P."/>
            <person name="Couloux A."/>
            <person name="Dominguez V."/>
            <person name="Anthouard V."/>
            <person name="Bally P."/>
            <person name="Bourras S."/>
            <person name="Cozijnsen A.J."/>
            <person name="Ciuffetti L.M."/>
            <person name="Degrave A."/>
            <person name="Dilmaghani A."/>
            <person name="Duret L."/>
            <person name="Fudal I."/>
            <person name="Goodwin S.B."/>
            <person name="Gout L."/>
            <person name="Glaser N."/>
            <person name="Linglin J."/>
            <person name="Kema G.H.J."/>
            <person name="Lapalu N."/>
            <person name="Lawrence C.B."/>
            <person name="May K."/>
            <person name="Meyer M."/>
            <person name="Ollivier B."/>
            <person name="Poulain J."/>
            <person name="Schoch C.L."/>
            <person name="Simon A."/>
            <person name="Spatafora J.W."/>
            <person name="Stachowiak A."/>
            <person name="Turgeon B.G."/>
            <person name="Tyler B.M."/>
            <person name="Vincent D."/>
            <person name="Weissenbach J."/>
            <person name="Amselem J."/>
            <person name="Quesneville H."/>
            <person name="Oliver R.P."/>
            <person name="Wincker P."/>
            <person name="Balesdent M.-H."/>
            <person name="Howlett B.J."/>
        </authorList>
    </citation>
    <scope>NUCLEOTIDE SEQUENCE [LARGE SCALE GENOMIC DNA]</scope>
    <source>
        <strain evidence="4">JN3 / isolate v23.1.3 / race Av1-4-5-6-7-8</strain>
    </source>
</reference>
<dbReference type="HOGENOM" id="CLU_030130_1_2_1"/>
<dbReference type="InParanoid" id="E4ZLH3"/>
<dbReference type="EMBL" id="FP929094">
    <property type="protein sequence ID" value="CBX92332.1"/>
    <property type="molecule type" value="Genomic_DNA"/>
</dbReference>
<dbReference type="PROSITE" id="PS50263">
    <property type="entry name" value="CN_HYDROLASE"/>
    <property type="match status" value="1"/>
</dbReference>
<evidence type="ECO:0000259" key="2">
    <source>
        <dbReference type="PROSITE" id="PS50263"/>
    </source>
</evidence>
<dbReference type="Pfam" id="PF00795">
    <property type="entry name" value="CN_hydrolase"/>
    <property type="match status" value="1"/>
</dbReference>
<name>E4ZLH3_LEPMJ</name>
<protein>
    <recommendedName>
        <fullName evidence="2">CN hydrolase domain-containing protein</fullName>
    </recommendedName>
</protein>
<evidence type="ECO:0000313" key="4">
    <source>
        <dbReference type="Proteomes" id="UP000002668"/>
    </source>
</evidence>
<keyword evidence="4" id="KW-1185">Reference proteome</keyword>
<dbReference type="PANTHER" id="PTHR23088:SF27">
    <property type="entry name" value="DEAMINATED GLUTATHIONE AMIDASE"/>
    <property type="match status" value="1"/>
</dbReference>
<dbReference type="CDD" id="cd07572">
    <property type="entry name" value="nit"/>
    <property type="match status" value="1"/>
</dbReference>
<dbReference type="OMA" id="MRVAVCQ"/>
<dbReference type="AlphaFoldDB" id="E4ZLH3"/>
<dbReference type="GO" id="GO:0110050">
    <property type="term" value="F:deaminated glutathione amidase activity"/>
    <property type="evidence" value="ECO:0007669"/>
    <property type="project" value="EnsemblFungi"/>
</dbReference>
<dbReference type="InterPro" id="IPR003010">
    <property type="entry name" value="C-N_Hydrolase"/>
</dbReference>
<accession>E4ZLH3</accession>
<dbReference type="SUPFAM" id="SSF56317">
    <property type="entry name" value="Carbon-nitrogen hydrolase"/>
    <property type="match status" value="1"/>
</dbReference>
<dbReference type="OrthoDB" id="10250282at2759"/>
<sequence length="357" mass="39339">MPLADHLQHLCQSPTFEYPIPILEFAQATYRNYLLDAFSSYRALFPLECLRLFILSPHTQNHVQPLQLAHHSPASQAVGQLRSTASLSHNLTQAQSLVRKAHAAGASVLFLPEASDYLTTGSSLGLCKPITSSPFVRGLQDSAKQYSLPINVGIHEPGTDGQKVKNTSIWIDETGEITQRYQKIHMFDVDINNGPQLKESNGVEPGTQILDPFTTPVGTLGLQICFDMRFPEPGIALRQRGAQIIAYPSAFTTPTGIAGHWEMLLRGRALETQTYIIAAAQVGIHDDEGKRRSYGHSMIVDPWGKVIAELGGDDKGEGAKWDDEGEIAVAEIDLEYVDKVRGQIPLKRRTDVYAELV</sequence>
<dbReference type="VEuPathDB" id="FungiDB:LEMA_P050380.1"/>
<dbReference type="Gene3D" id="3.60.110.10">
    <property type="entry name" value="Carbon-nitrogen hydrolase"/>
    <property type="match status" value="1"/>
</dbReference>
<proteinExistence type="predicted"/>
<feature type="domain" description="CN hydrolase" evidence="2">
    <location>
        <begin position="74"/>
        <end position="334"/>
    </location>
</feature>
<dbReference type="InterPro" id="IPR045254">
    <property type="entry name" value="Nit1/2_C-N_Hydrolase"/>
</dbReference>
<gene>
    <name evidence="3" type="ORF">LEMA_P050380.1</name>
</gene>
<dbReference type="STRING" id="985895.E4ZLH3"/>
<dbReference type="InterPro" id="IPR036526">
    <property type="entry name" value="C-N_Hydrolase_sf"/>
</dbReference>
<dbReference type="FunCoup" id="E4ZLH3">
    <property type="interactions" value="86"/>
</dbReference>
<dbReference type="PANTHER" id="PTHR23088">
    <property type="entry name" value="NITRILASE-RELATED"/>
    <property type="match status" value="1"/>
</dbReference>
<keyword evidence="1" id="KW-0378">Hydrolase</keyword>
<organism evidence="4">
    <name type="scientific">Leptosphaeria maculans (strain JN3 / isolate v23.1.3 / race Av1-4-5-6-7-8)</name>
    <name type="common">Blackleg fungus</name>
    <name type="synonym">Phoma lingam</name>
    <dbReference type="NCBI Taxonomy" id="985895"/>
    <lineage>
        <taxon>Eukaryota</taxon>
        <taxon>Fungi</taxon>
        <taxon>Dikarya</taxon>
        <taxon>Ascomycota</taxon>
        <taxon>Pezizomycotina</taxon>
        <taxon>Dothideomycetes</taxon>
        <taxon>Pleosporomycetidae</taxon>
        <taxon>Pleosporales</taxon>
        <taxon>Pleosporineae</taxon>
        <taxon>Leptosphaeriaceae</taxon>
        <taxon>Plenodomus</taxon>
        <taxon>Plenodomus lingam/Leptosphaeria maculans species complex</taxon>
    </lineage>
</organism>
<dbReference type="GO" id="GO:0043605">
    <property type="term" value="P:amide catabolic process"/>
    <property type="evidence" value="ECO:0007669"/>
    <property type="project" value="EnsemblFungi"/>
</dbReference>
<evidence type="ECO:0000256" key="1">
    <source>
        <dbReference type="ARBA" id="ARBA00022801"/>
    </source>
</evidence>
<evidence type="ECO:0000313" key="3">
    <source>
        <dbReference type="EMBL" id="CBX92332.1"/>
    </source>
</evidence>
<dbReference type="Proteomes" id="UP000002668">
    <property type="component" value="Genome"/>
</dbReference>
<dbReference type="eggNOG" id="KOG0807">
    <property type="taxonomic scope" value="Eukaryota"/>
</dbReference>